<gene>
    <name evidence="4" type="ORF">ACFQS9_03570</name>
</gene>
<organism evidence="4 5">
    <name type="scientific">Rhodococcus daqingensis</name>
    <dbReference type="NCBI Taxonomy" id="2479363"/>
    <lineage>
        <taxon>Bacteria</taxon>
        <taxon>Bacillati</taxon>
        <taxon>Actinomycetota</taxon>
        <taxon>Actinomycetes</taxon>
        <taxon>Mycobacteriales</taxon>
        <taxon>Nocardiaceae</taxon>
        <taxon>Rhodococcus</taxon>
    </lineage>
</organism>
<feature type="domain" description="Mce/MlaD" evidence="2">
    <location>
        <begin position="44"/>
        <end position="117"/>
    </location>
</feature>
<keyword evidence="1" id="KW-1133">Transmembrane helix</keyword>
<feature type="transmembrane region" description="Helical" evidence="1">
    <location>
        <begin position="12"/>
        <end position="32"/>
    </location>
</feature>
<dbReference type="PANTHER" id="PTHR33371:SF19">
    <property type="entry name" value="MCE-FAMILY PROTEIN MCE4A"/>
    <property type="match status" value="1"/>
</dbReference>
<dbReference type="PANTHER" id="PTHR33371">
    <property type="entry name" value="INTERMEMBRANE PHOSPHOLIPID TRANSPORT SYSTEM BINDING PROTEIN MLAD-RELATED"/>
    <property type="match status" value="1"/>
</dbReference>
<accession>A0ABW2RSZ2</accession>
<dbReference type="RefSeq" id="WP_378401657.1">
    <property type="nucleotide sequence ID" value="NZ_JBHTCS010000004.1"/>
</dbReference>
<dbReference type="EMBL" id="JBHTCS010000004">
    <property type="protein sequence ID" value="MFC7446964.1"/>
    <property type="molecule type" value="Genomic_DNA"/>
</dbReference>
<keyword evidence="5" id="KW-1185">Reference proteome</keyword>
<sequence>MDQFTGRSRARLALRGAIAVLVGALVAVAMVMRGSGNLQRDPVVVVAVPASAGLITGEAPVRYAGVNIGRIAGIDSGTESSVVRLQIDADAIGQVPSSVLARVVPRTFFGDIYIQLLDAPDHPLGSSALEDGDSIGVDTGPDAVALYGVYQKMVEVLDRMQPQRMQTALTALGKALDGRGETVGRIVDQLGSASRTLTPAAEQFLAATPEFRSVMSALDSATPDVLATLTAATSVSQRMVEHGGQLAAMFGSAAGFASVAASFVGERRDQIITVMDSTGTILATTAANPTGLVDTLSGAETFGAAGARVFATGKFNITAVPTFQGPLPYTAADCPHYGDEYGAGCGGGQAQSAQPGGQAVVDAGREAPVLNMLESSLRDNPAAADSNAAPNPATVVMLGPMVRGSEVTVR</sequence>
<evidence type="ECO:0000313" key="5">
    <source>
        <dbReference type="Proteomes" id="UP001596484"/>
    </source>
</evidence>
<feature type="domain" description="Mammalian cell entry C-terminal" evidence="3">
    <location>
        <begin position="128"/>
        <end position="339"/>
    </location>
</feature>
<proteinExistence type="predicted"/>
<reference evidence="5" key="1">
    <citation type="journal article" date="2019" name="Int. J. Syst. Evol. Microbiol.">
        <title>The Global Catalogue of Microorganisms (GCM) 10K type strain sequencing project: providing services to taxonomists for standard genome sequencing and annotation.</title>
        <authorList>
            <consortium name="The Broad Institute Genomics Platform"/>
            <consortium name="The Broad Institute Genome Sequencing Center for Infectious Disease"/>
            <person name="Wu L."/>
            <person name="Ma J."/>
        </authorList>
    </citation>
    <scope>NUCLEOTIDE SEQUENCE [LARGE SCALE GENOMIC DNA]</scope>
    <source>
        <strain evidence="5">ICMP 19430</strain>
    </source>
</reference>
<evidence type="ECO:0000313" key="4">
    <source>
        <dbReference type="EMBL" id="MFC7446964.1"/>
    </source>
</evidence>
<dbReference type="InterPro" id="IPR052336">
    <property type="entry name" value="MlaD_Phospholipid_Transporter"/>
</dbReference>
<name>A0ABW2RSZ2_9NOCA</name>
<protein>
    <submittedName>
        <fullName evidence="4">MCE family protein</fullName>
    </submittedName>
</protein>
<dbReference type="InterPro" id="IPR024516">
    <property type="entry name" value="Mce_C"/>
</dbReference>
<dbReference type="InterPro" id="IPR003399">
    <property type="entry name" value="Mce/MlaD"/>
</dbReference>
<comment type="caution">
    <text evidence="4">The sequence shown here is derived from an EMBL/GenBank/DDBJ whole genome shotgun (WGS) entry which is preliminary data.</text>
</comment>
<evidence type="ECO:0000256" key="1">
    <source>
        <dbReference type="SAM" id="Phobius"/>
    </source>
</evidence>
<evidence type="ECO:0000259" key="2">
    <source>
        <dbReference type="Pfam" id="PF02470"/>
    </source>
</evidence>
<dbReference type="Pfam" id="PF11887">
    <property type="entry name" value="Mce4_CUP1"/>
    <property type="match status" value="1"/>
</dbReference>
<evidence type="ECO:0000259" key="3">
    <source>
        <dbReference type="Pfam" id="PF11887"/>
    </source>
</evidence>
<dbReference type="Proteomes" id="UP001596484">
    <property type="component" value="Unassembled WGS sequence"/>
</dbReference>
<dbReference type="Pfam" id="PF02470">
    <property type="entry name" value="MlaD"/>
    <property type="match status" value="1"/>
</dbReference>
<keyword evidence="1" id="KW-0812">Transmembrane</keyword>
<keyword evidence="1" id="KW-0472">Membrane</keyword>